<evidence type="ECO:0000256" key="1">
    <source>
        <dbReference type="SAM" id="MobiDB-lite"/>
    </source>
</evidence>
<dbReference type="Proteomes" id="UP000324222">
    <property type="component" value="Unassembled WGS sequence"/>
</dbReference>
<gene>
    <name evidence="2" type="ORF">E2C01_092441</name>
</gene>
<feature type="compositionally biased region" description="Basic and acidic residues" evidence="1">
    <location>
        <begin position="109"/>
        <end position="118"/>
    </location>
</feature>
<name>A0A5B7JVG9_PORTR</name>
<organism evidence="2 3">
    <name type="scientific">Portunus trituberculatus</name>
    <name type="common">Swimming crab</name>
    <name type="synonym">Neptunus trituberculatus</name>
    <dbReference type="NCBI Taxonomy" id="210409"/>
    <lineage>
        <taxon>Eukaryota</taxon>
        <taxon>Metazoa</taxon>
        <taxon>Ecdysozoa</taxon>
        <taxon>Arthropoda</taxon>
        <taxon>Crustacea</taxon>
        <taxon>Multicrustacea</taxon>
        <taxon>Malacostraca</taxon>
        <taxon>Eumalacostraca</taxon>
        <taxon>Eucarida</taxon>
        <taxon>Decapoda</taxon>
        <taxon>Pleocyemata</taxon>
        <taxon>Brachyura</taxon>
        <taxon>Eubrachyura</taxon>
        <taxon>Portunoidea</taxon>
        <taxon>Portunidae</taxon>
        <taxon>Portuninae</taxon>
        <taxon>Portunus</taxon>
    </lineage>
</organism>
<evidence type="ECO:0000313" key="2">
    <source>
        <dbReference type="EMBL" id="MPC97147.1"/>
    </source>
</evidence>
<keyword evidence="3" id="KW-1185">Reference proteome</keyword>
<feature type="compositionally biased region" description="Low complexity" evidence="1">
    <location>
        <begin position="98"/>
        <end position="108"/>
    </location>
</feature>
<sequence length="118" mass="12622">MTEASPCPPWEKRRGIKVQRRSHCHLPYHSPLSLPPPASPVTGPGTVTGRVRRALAAGVPPKPYRVAQAAGGATKQVPEARVWAWACRVAPRKTLVRNAARTTTGARAGRTEDGGKSQ</sequence>
<evidence type="ECO:0000313" key="3">
    <source>
        <dbReference type="Proteomes" id="UP000324222"/>
    </source>
</evidence>
<dbReference type="AlphaFoldDB" id="A0A5B7JVG9"/>
<dbReference type="EMBL" id="VSRR010108794">
    <property type="protein sequence ID" value="MPC97147.1"/>
    <property type="molecule type" value="Genomic_DNA"/>
</dbReference>
<protein>
    <submittedName>
        <fullName evidence="2">Uncharacterized protein</fullName>
    </submittedName>
</protein>
<feature type="region of interest" description="Disordered" evidence="1">
    <location>
        <begin position="27"/>
        <end position="47"/>
    </location>
</feature>
<feature type="region of interest" description="Disordered" evidence="1">
    <location>
        <begin position="98"/>
        <end position="118"/>
    </location>
</feature>
<proteinExistence type="predicted"/>
<reference evidence="2 3" key="1">
    <citation type="submission" date="2019-05" db="EMBL/GenBank/DDBJ databases">
        <title>Another draft genome of Portunus trituberculatus and its Hox gene families provides insights of decapod evolution.</title>
        <authorList>
            <person name="Jeong J.-H."/>
            <person name="Song I."/>
            <person name="Kim S."/>
            <person name="Choi T."/>
            <person name="Kim D."/>
            <person name="Ryu S."/>
            <person name="Kim W."/>
        </authorList>
    </citation>
    <scope>NUCLEOTIDE SEQUENCE [LARGE SCALE GENOMIC DNA]</scope>
    <source>
        <tissue evidence="2">Muscle</tissue>
    </source>
</reference>
<accession>A0A5B7JVG9</accession>
<comment type="caution">
    <text evidence="2">The sequence shown here is derived from an EMBL/GenBank/DDBJ whole genome shotgun (WGS) entry which is preliminary data.</text>
</comment>